<sequence>KKPKQDDTDFPWAIREHISDYHLGDSLESTLKLLRIFARDLKFAKSSLINSVCAPPFPHSEWSNIIMGSMVDLDHVISGSFAVTNDNREVELLGGMEFKFGVAKAIKQVKMSGDWFIAWGIYSKAAVYVFPHRKEEFDMYSTRILSLFTATTSNSHSAVINLDKGIHTRVGECRSLLLTDQAAFEDLKLYWLNPIGAS</sequence>
<gene>
    <name evidence="1" type="ORF">PILCRDRAFT_37747</name>
</gene>
<keyword evidence="2" id="KW-1185">Reference proteome</keyword>
<dbReference type="Proteomes" id="UP000054166">
    <property type="component" value="Unassembled WGS sequence"/>
</dbReference>
<dbReference type="EMBL" id="KN833021">
    <property type="protein sequence ID" value="KIM77760.1"/>
    <property type="molecule type" value="Genomic_DNA"/>
</dbReference>
<reference evidence="1 2" key="1">
    <citation type="submission" date="2014-04" db="EMBL/GenBank/DDBJ databases">
        <authorList>
            <consortium name="DOE Joint Genome Institute"/>
            <person name="Kuo A."/>
            <person name="Tarkka M."/>
            <person name="Buscot F."/>
            <person name="Kohler A."/>
            <person name="Nagy L.G."/>
            <person name="Floudas D."/>
            <person name="Copeland A."/>
            <person name="Barry K.W."/>
            <person name="Cichocki N."/>
            <person name="Veneault-Fourrey C."/>
            <person name="LaButti K."/>
            <person name="Lindquist E.A."/>
            <person name="Lipzen A."/>
            <person name="Lundell T."/>
            <person name="Morin E."/>
            <person name="Murat C."/>
            <person name="Sun H."/>
            <person name="Tunlid A."/>
            <person name="Henrissat B."/>
            <person name="Grigoriev I.V."/>
            <person name="Hibbett D.S."/>
            <person name="Martin F."/>
            <person name="Nordberg H.P."/>
            <person name="Cantor M.N."/>
            <person name="Hua S.X."/>
        </authorList>
    </citation>
    <scope>NUCLEOTIDE SEQUENCE [LARGE SCALE GENOMIC DNA]</scope>
    <source>
        <strain evidence="1 2">F 1598</strain>
    </source>
</reference>
<feature type="non-terminal residue" evidence="1">
    <location>
        <position position="1"/>
    </location>
</feature>
<feature type="non-terminal residue" evidence="1">
    <location>
        <position position="198"/>
    </location>
</feature>
<evidence type="ECO:0000313" key="1">
    <source>
        <dbReference type="EMBL" id="KIM77760.1"/>
    </source>
</evidence>
<accession>A0A0C3EYZ2</accession>
<organism evidence="1 2">
    <name type="scientific">Piloderma croceum (strain F 1598)</name>
    <dbReference type="NCBI Taxonomy" id="765440"/>
    <lineage>
        <taxon>Eukaryota</taxon>
        <taxon>Fungi</taxon>
        <taxon>Dikarya</taxon>
        <taxon>Basidiomycota</taxon>
        <taxon>Agaricomycotina</taxon>
        <taxon>Agaricomycetes</taxon>
        <taxon>Agaricomycetidae</taxon>
        <taxon>Atheliales</taxon>
        <taxon>Atheliaceae</taxon>
        <taxon>Piloderma</taxon>
    </lineage>
</organism>
<dbReference type="STRING" id="765440.A0A0C3EYZ2"/>
<reference evidence="2" key="2">
    <citation type="submission" date="2015-01" db="EMBL/GenBank/DDBJ databases">
        <title>Evolutionary Origins and Diversification of the Mycorrhizal Mutualists.</title>
        <authorList>
            <consortium name="DOE Joint Genome Institute"/>
            <consortium name="Mycorrhizal Genomics Consortium"/>
            <person name="Kohler A."/>
            <person name="Kuo A."/>
            <person name="Nagy L.G."/>
            <person name="Floudas D."/>
            <person name="Copeland A."/>
            <person name="Barry K.W."/>
            <person name="Cichocki N."/>
            <person name="Veneault-Fourrey C."/>
            <person name="LaButti K."/>
            <person name="Lindquist E.A."/>
            <person name="Lipzen A."/>
            <person name="Lundell T."/>
            <person name="Morin E."/>
            <person name="Murat C."/>
            <person name="Riley R."/>
            <person name="Ohm R."/>
            <person name="Sun H."/>
            <person name="Tunlid A."/>
            <person name="Henrissat B."/>
            <person name="Grigoriev I.V."/>
            <person name="Hibbett D.S."/>
            <person name="Martin F."/>
        </authorList>
    </citation>
    <scope>NUCLEOTIDE SEQUENCE [LARGE SCALE GENOMIC DNA]</scope>
    <source>
        <strain evidence="2">F 1598</strain>
    </source>
</reference>
<dbReference type="OrthoDB" id="2355984at2759"/>
<evidence type="ECO:0000313" key="2">
    <source>
        <dbReference type="Proteomes" id="UP000054166"/>
    </source>
</evidence>
<dbReference type="InParanoid" id="A0A0C3EYZ2"/>
<protein>
    <submittedName>
        <fullName evidence="1">Uncharacterized protein</fullName>
    </submittedName>
</protein>
<proteinExistence type="predicted"/>
<name>A0A0C3EYZ2_PILCF</name>
<dbReference type="HOGENOM" id="CLU_119345_0_0_1"/>
<dbReference type="AlphaFoldDB" id="A0A0C3EYZ2"/>